<feature type="domain" description="DUF6604" evidence="1">
    <location>
        <begin position="15"/>
        <end position="262"/>
    </location>
</feature>
<evidence type="ECO:0000259" key="1">
    <source>
        <dbReference type="Pfam" id="PF20253"/>
    </source>
</evidence>
<dbReference type="Pfam" id="PF20253">
    <property type="entry name" value="DUF6604"/>
    <property type="match status" value="1"/>
</dbReference>
<dbReference type="Proteomes" id="UP000799750">
    <property type="component" value="Unassembled WGS sequence"/>
</dbReference>
<keyword evidence="3" id="KW-1185">Reference proteome</keyword>
<dbReference type="EMBL" id="MU004182">
    <property type="protein sequence ID" value="KAF2501172.1"/>
    <property type="molecule type" value="Genomic_DNA"/>
</dbReference>
<accession>A0A6A6R9Y4</accession>
<name>A0A6A6R9Y4_9PEZI</name>
<reference evidence="2" key="1">
    <citation type="journal article" date="2020" name="Stud. Mycol.">
        <title>101 Dothideomycetes genomes: a test case for predicting lifestyles and emergence of pathogens.</title>
        <authorList>
            <person name="Haridas S."/>
            <person name="Albert R."/>
            <person name="Binder M."/>
            <person name="Bloem J."/>
            <person name="Labutti K."/>
            <person name="Salamov A."/>
            <person name="Andreopoulos B."/>
            <person name="Baker S."/>
            <person name="Barry K."/>
            <person name="Bills G."/>
            <person name="Bluhm B."/>
            <person name="Cannon C."/>
            <person name="Castanera R."/>
            <person name="Culley D."/>
            <person name="Daum C."/>
            <person name="Ezra D."/>
            <person name="Gonzalez J."/>
            <person name="Henrissat B."/>
            <person name="Kuo A."/>
            <person name="Liang C."/>
            <person name="Lipzen A."/>
            <person name="Lutzoni F."/>
            <person name="Magnuson J."/>
            <person name="Mondo S."/>
            <person name="Nolan M."/>
            <person name="Ohm R."/>
            <person name="Pangilinan J."/>
            <person name="Park H.-J."/>
            <person name="Ramirez L."/>
            <person name="Alfaro M."/>
            <person name="Sun H."/>
            <person name="Tritt A."/>
            <person name="Yoshinaga Y."/>
            <person name="Zwiers L.-H."/>
            <person name="Turgeon B."/>
            <person name="Goodwin S."/>
            <person name="Spatafora J."/>
            <person name="Crous P."/>
            <person name="Grigoriev I."/>
        </authorList>
    </citation>
    <scope>NUCLEOTIDE SEQUENCE</scope>
    <source>
        <strain evidence="2">CBS 269.34</strain>
    </source>
</reference>
<evidence type="ECO:0000313" key="3">
    <source>
        <dbReference type="Proteomes" id="UP000799750"/>
    </source>
</evidence>
<dbReference type="OrthoDB" id="5238236at2759"/>
<dbReference type="PANTHER" id="PTHR38795:SF1">
    <property type="entry name" value="DUF6604 DOMAIN-CONTAINING PROTEIN"/>
    <property type="match status" value="1"/>
</dbReference>
<dbReference type="InterPro" id="IPR046539">
    <property type="entry name" value="DUF6604"/>
</dbReference>
<gene>
    <name evidence="2" type="ORF">BU16DRAFT_613108</name>
</gene>
<organism evidence="2 3">
    <name type="scientific">Lophium mytilinum</name>
    <dbReference type="NCBI Taxonomy" id="390894"/>
    <lineage>
        <taxon>Eukaryota</taxon>
        <taxon>Fungi</taxon>
        <taxon>Dikarya</taxon>
        <taxon>Ascomycota</taxon>
        <taxon>Pezizomycotina</taxon>
        <taxon>Dothideomycetes</taxon>
        <taxon>Pleosporomycetidae</taxon>
        <taxon>Mytilinidiales</taxon>
        <taxon>Mytilinidiaceae</taxon>
        <taxon>Lophium</taxon>
    </lineage>
</organism>
<dbReference type="AlphaFoldDB" id="A0A6A6R9Y4"/>
<sequence length="838" mass="96781">MTLTEVANLVGSYKRYTSDIHCSIRWLVKTAEIYNNIIPTKPNEISTVRITLRDFTLQSIAEVIVLHQIDVPPVILGKMKRAIALRKRCGIWYLGLEKYEHAIGACRHPHPITVLEEVCMILERKGAIPTKEAADPPPYELQDDDDESIIAWIRQQYAALGIEDTQPMLNVQPEEHDSAQYELEEDDDFKDMDNQGAPDPDLGSLLAPRTFHMFCLFDDLQSMRVFLRESWSEYLKGEIDLMNAAVITNIALGLAKGLITEFNIECKLAAETELLRLFRLLGRIRGENTKGTVDSGMPYNLELQDLATWCHLPAQLMLLKYVDNVPADSPELSKRFLQSFKNNLGRNHEAGNQREFMSPLGRFNEDRAILFQGLEVFSFLLETQQPFPITDEITKSLAQCLEHRKPSLWFAFVAQTFLDVNHTVRHKKSKPFNDLKVSALRVKKIIEEHQKFSKSFPDHSFWPKSADELIERIHNIVLRLIIDDYVLEEKQERFQERYWPTFEKHEHFKLNPVLCGLMMFTINIRMALISSDYISRCSTVLPLAHLYNLVQHTTKDYPSWADMNTFVGIHGEKRIFVDERPINVLQSSESFITATKSKQRFEAVLIPSVAVAYLLLRRCLASDPGEMGVPNIDAILSEAAQYRLAMSHDVSKACGWLQWEAWQRSHDIGRLQLLKAIKESMFWEEYRLTFDYFGMHRRCIEMMRLIRGREKLMFVPLADHGDVDDTQIGFMVERILHFARKSACDRADTPTDDIYDDDYLTSLPIELMLLNVTDAMEEYLAKYGDVACKELKVFCTAWKTDFDKMKDLEQGKRDVYWTCLEEVIDRDALAKMTGMNTG</sequence>
<proteinExistence type="predicted"/>
<evidence type="ECO:0000313" key="2">
    <source>
        <dbReference type="EMBL" id="KAF2501172.1"/>
    </source>
</evidence>
<dbReference type="PANTHER" id="PTHR38795">
    <property type="entry name" value="DUF6604 DOMAIN-CONTAINING PROTEIN"/>
    <property type="match status" value="1"/>
</dbReference>
<protein>
    <recommendedName>
        <fullName evidence="1">DUF6604 domain-containing protein</fullName>
    </recommendedName>
</protein>